<dbReference type="Proteomes" id="UP000499080">
    <property type="component" value="Unassembled WGS sequence"/>
</dbReference>
<evidence type="ECO:0000313" key="2">
    <source>
        <dbReference type="Proteomes" id="UP000499080"/>
    </source>
</evidence>
<evidence type="ECO:0000313" key="1">
    <source>
        <dbReference type="EMBL" id="GBN28228.1"/>
    </source>
</evidence>
<accession>A0A4Y2MM43</accession>
<dbReference type="EMBL" id="BGPR01007615">
    <property type="protein sequence ID" value="GBN28228.1"/>
    <property type="molecule type" value="Genomic_DNA"/>
</dbReference>
<protein>
    <submittedName>
        <fullName evidence="1">Uncharacterized protein</fullName>
    </submittedName>
</protein>
<keyword evidence="2" id="KW-1185">Reference proteome</keyword>
<reference evidence="1 2" key="1">
    <citation type="journal article" date="2019" name="Sci. Rep.">
        <title>Orb-weaving spider Araneus ventricosus genome elucidates the spidroin gene catalogue.</title>
        <authorList>
            <person name="Kono N."/>
            <person name="Nakamura H."/>
            <person name="Ohtoshi R."/>
            <person name="Moran D.A.P."/>
            <person name="Shinohara A."/>
            <person name="Yoshida Y."/>
            <person name="Fujiwara M."/>
            <person name="Mori M."/>
            <person name="Tomita M."/>
            <person name="Arakawa K."/>
        </authorList>
    </citation>
    <scope>NUCLEOTIDE SEQUENCE [LARGE SCALE GENOMIC DNA]</scope>
</reference>
<comment type="caution">
    <text evidence="1">The sequence shown here is derived from an EMBL/GenBank/DDBJ whole genome shotgun (WGS) entry which is preliminary data.</text>
</comment>
<dbReference type="AlphaFoldDB" id="A0A4Y2MM43"/>
<gene>
    <name evidence="1" type="ORF">AVEN_198916_1</name>
</gene>
<sequence>MDKGRKALEHITFPHSHHGCSSICAIGKPIYRNRHRRNRAQIAESLNEGFLNVGNGSEMVTCQVFLQRYEDMKITRCEIRALGRVFQYLCG</sequence>
<name>A0A4Y2MM43_ARAVE</name>
<organism evidence="1 2">
    <name type="scientific">Araneus ventricosus</name>
    <name type="common">Orbweaver spider</name>
    <name type="synonym">Epeira ventricosa</name>
    <dbReference type="NCBI Taxonomy" id="182803"/>
    <lineage>
        <taxon>Eukaryota</taxon>
        <taxon>Metazoa</taxon>
        <taxon>Ecdysozoa</taxon>
        <taxon>Arthropoda</taxon>
        <taxon>Chelicerata</taxon>
        <taxon>Arachnida</taxon>
        <taxon>Araneae</taxon>
        <taxon>Araneomorphae</taxon>
        <taxon>Entelegynae</taxon>
        <taxon>Araneoidea</taxon>
        <taxon>Araneidae</taxon>
        <taxon>Araneus</taxon>
    </lineage>
</organism>
<proteinExistence type="predicted"/>